<dbReference type="Gene3D" id="3.30.379.10">
    <property type="entry name" value="Chitobiase/beta-hexosaminidase domain 2-like"/>
    <property type="match status" value="1"/>
</dbReference>
<dbReference type="OrthoDB" id="9763537at2"/>
<dbReference type="GO" id="GO:0004563">
    <property type="term" value="F:beta-N-acetylhexosaminidase activity"/>
    <property type="evidence" value="ECO:0007669"/>
    <property type="project" value="UniProtKB-EC"/>
</dbReference>
<evidence type="ECO:0000256" key="6">
    <source>
        <dbReference type="PIRSR" id="PIRSR625705-1"/>
    </source>
</evidence>
<dbReference type="CDD" id="cd06563">
    <property type="entry name" value="GH20_chitobiase-like"/>
    <property type="match status" value="1"/>
</dbReference>
<dbReference type="InterPro" id="IPR017853">
    <property type="entry name" value="GH"/>
</dbReference>
<comment type="catalytic activity">
    <reaction evidence="1">
        <text>Hydrolysis of terminal non-reducing N-acetyl-D-hexosamine residues in N-acetyl-beta-D-hexosaminides.</text>
        <dbReference type="EC" id="3.2.1.52"/>
    </reaction>
</comment>
<comment type="similarity">
    <text evidence="2">Belongs to the glycosyl hydrolase 20 family.</text>
</comment>
<dbReference type="Gene3D" id="3.20.20.80">
    <property type="entry name" value="Glycosidases"/>
    <property type="match status" value="1"/>
</dbReference>
<feature type="domain" description="F5/8 type C" evidence="7">
    <location>
        <begin position="662"/>
        <end position="750"/>
    </location>
</feature>
<dbReference type="RefSeq" id="WP_128766281.1">
    <property type="nucleotide sequence ID" value="NZ_JBHUOO010000006.1"/>
</dbReference>
<comment type="caution">
    <text evidence="8">The sequence shown here is derived from an EMBL/GenBank/DDBJ whole genome shotgun (WGS) entry which is preliminary data.</text>
</comment>
<evidence type="ECO:0000313" key="9">
    <source>
        <dbReference type="Proteomes" id="UP000289859"/>
    </source>
</evidence>
<dbReference type="GO" id="GO:0005975">
    <property type="term" value="P:carbohydrate metabolic process"/>
    <property type="evidence" value="ECO:0007669"/>
    <property type="project" value="InterPro"/>
</dbReference>
<dbReference type="SUPFAM" id="SSF51445">
    <property type="entry name" value="(Trans)glycosidases"/>
    <property type="match status" value="1"/>
</dbReference>
<dbReference type="PANTHER" id="PTHR22600">
    <property type="entry name" value="BETA-HEXOSAMINIDASE"/>
    <property type="match status" value="1"/>
</dbReference>
<evidence type="ECO:0000256" key="5">
    <source>
        <dbReference type="ARBA" id="ARBA00023295"/>
    </source>
</evidence>
<dbReference type="PROSITE" id="PS51257">
    <property type="entry name" value="PROKAR_LIPOPROTEIN"/>
    <property type="match status" value="1"/>
</dbReference>
<accession>A0A4Q0P201</accession>
<dbReference type="InterPro" id="IPR059177">
    <property type="entry name" value="GH29D-like_dom"/>
</dbReference>
<dbReference type="InterPro" id="IPR029018">
    <property type="entry name" value="Hex-like_dom2"/>
</dbReference>
<evidence type="ECO:0000256" key="3">
    <source>
        <dbReference type="ARBA" id="ARBA00012663"/>
    </source>
</evidence>
<dbReference type="SUPFAM" id="SSF49785">
    <property type="entry name" value="Galactose-binding domain-like"/>
    <property type="match status" value="1"/>
</dbReference>
<dbReference type="InterPro" id="IPR015883">
    <property type="entry name" value="Glyco_hydro_20_cat"/>
</dbReference>
<dbReference type="Pfam" id="PF13290">
    <property type="entry name" value="CHB_HEX_C_1"/>
    <property type="match status" value="1"/>
</dbReference>
<evidence type="ECO:0000259" key="7">
    <source>
        <dbReference type="PROSITE" id="PS50022"/>
    </source>
</evidence>
<dbReference type="InterPro" id="IPR025705">
    <property type="entry name" value="Beta_hexosaminidase_sua/sub"/>
</dbReference>
<dbReference type="AlphaFoldDB" id="A0A4Q0P201"/>
<dbReference type="EC" id="3.2.1.52" evidence="3"/>
<protein>
    <recommendedName>
        <fullName evidence="3">beta-N-acetylhexosaminidase</fullName>
        <ecNumber evidence="3">3.2.1.52</ecNumber>
    </recommendedName>
</protein>
<dbReference type="Pfam" id="PF00728">
    <property type="entry name" value="Glyco_hydro_20"/>
    <property type="match status" value="1"/>
</dbReference>
<dbReference type="SUPFAM" id="SSF55545">
    <property type="entry name" value="beta-N-acetylhexosaminidase-like domain"/>
    <property type="match status" value="1"/>
</dbReference>
<dbReference type="Proteomes" id="UP000289859">
    <property type="component" value="Unassembled WGS sequence"/>
</dbReference>
<dbReference type="PROSITE" id="PS50022">
    <property type="entry name" value="FA58C_3"/>
    <property type="match status" value="1"/>
</dbReference>
<dbReference type="InterPro" id="IPR015882">
    <property type="entry name" value="HEX_bac_N"/>
</dbReference>
<dbReference type="Pfam" id="PF00754">
    <property type="entry name" value="F5_F8_type_C"/>
    <property type="match status" value="1"/>
</dbReference>
<name>A0A4Q0P201_9FLAO</name>
<gene>
    <name evidence="8" type="ORF">DSM02_2957</name>
</gene>
<proteinExistence type="inferred from homology"/>
<dbReference type="EMBL" id="QOVK01000015">
    <property type="protein sequence ID" value="RXG19936.1"/>
    <property type="molecule type" value="Genomic_DNA"/>
</dbReference>
<dbReference type="Pfam" id="PF02838">
    <property type="entry name" value="Glyco_hydro_20b"/>
    <property type="match status" value="1"/>
</dbReference>
<evidence type="ECO:0000256" key="2">
    <source>
        <dbReference type="ARBA" id="ARBA00006285"/>
    </source>
</evidence>
<dbReference type="GO" id="GO:0016020">
    <property type="term" value="C:membrane"/>
    <property type="evidence" value="ECO:0007669"/>
    <property type="project" value="TreeGrafter"/>
</dbReference>
<reference evidence="8 9" key="1">
    <citation type="submission" date="2018-07" db="EMBL/GenBank/DDBJ databases">
        <title>Leeuwenhoekiella genomics.</title>
        <authorList>
            <person name="Tahon G."/>
            <person name="Willems A."/>
        </authorList>
    </citation>
    <scope>NUCLEOTIDE SEQUENCE [LARGE SCALE GENOMIC DNA]</scope>
    <source>
        <strain evidence="8 9">LMG 29608</strain>
    </source>
</reference>
<dbReference type="PANTHER" id="PTHR22600:SF57">
    <property type="entry name" value="BETA-N-ACETYLHEXOSAMINIDASE"/>
    <property type="match status" value="1"/>
</dbReference>
<dbReference type="PRINTS" id="PR00738">
    <property type="entry name" value="GLHYDRLASE20"/>
</dbReference>
<keyword evidence="5" id="KW-0326">Glycosidase</keyword>
<feature type="active site" description="Proton donor" evidence="6">
    <location>
        <position position="343"/>
    </location>
</feature>
<evidence type="ECO:0000256" key="4">
    <source>
        <dbReference type="ARBA" id="ARBA00022801"/>
    </source>
</evidence>
<evidence type="ECO:0000256" key="1">
    <source>
        <dbReference type="ARBA" id="ARBA00001231"/>
    </source>
</evidence>
<dbReference type="InterPro" id="IPR008979">
    <property type="entry name" value="Galactose-bd-like_sf"/>
</dbReference>
<sequence>MKWIKLVVVVVASVLISCAEKENPSFTQNDLVLIPQPKSLTLNSGSFKIDAHTQFVIADDSLQVVTGILNDLFEKSAGFKLDISNTGDENTIQLLQNTELEEEAYKLDVTREKVILEANSRLGFVYGLETIRQLLPAAIESSSKVSDLKLYIPNVSIADTPLYPYRGSHLDVSRHFFGKEYIKKHLDRMAFLKLNTFHFHLVDDQGWRIEIKKYPKLTEVGGFRVDQENKPWNARTQNDPENEATYGGFYTQEDIKEIVSYASDKGIRVIPEIEMPAHVMSAIAAYPWLSCKDEPIAVPSGGVWPITDIYCAGKESTFEFLEDVLTEVMELFPDEYIHVGGDEATKTNWETCPHCQQRMREEDLADTGELQSYFMKRMEGFLSEHNKTLIGWDEILEGGLPEKATVMSWRGFQGGWEATKAGHDVIMTPVSYMYFDYYQGNPDNEPVAFNAFLPLEKVYEFRPTIDSMSVEQKKHVLGGQANLWSEYVTTESHSEYMLFPRLFALSETLWSPEEKLDWNAFSQRVRKLMQRFDVMGINYAKSAFAVQPESEINLETGKITIALQSEFPNTQIRFALGDSELNADSEVYSNPISFDSTTSVSAAVFEDGKLMGAKMQKYFDFHEAVAKPVTYKFEYNASYPSTGKTALVDVLRGSKYFKDGRWQGWIGDPAVITIDLEKAKKVREITIGSLEEQGTGIYFPQQIQVEVSQDGKTFEDVAKMERAFESNSEAKIENFKLKFETRKGIQFIRVTVEPLAKTPNGGGAWLFLDEILVN</sequence>
<dbReference type="InterPro" id="IPR000421">
    <property type="entry name" value="FA58C"/>
</dbReference>
<evidence type="ECO:0000313" key="8">
    <source>
        <dbReference type="EMBL" id="RXG19936.1"/>
    </source>
</evidence>
<keyword evidence="9" id="KW-1185">Reference proteome</keyword>
<dbReference type="GO" id="GO:0030203">
    <property type="term" value="P:glycosaminoglycan metabolic process"/>
    <property type="evidence" value="ECO:0007669"/>
    <property type="project" value="TreeGrafter"/>
</dbReference>
<organism evidence="8 9">
    <name type="scientific">Leeuwenhoekiella polynyae</name>
    <dbReference type="NCBI Taxonomy" id="1550906"/>
    <lineage>
        <taxon>Bacteria</taxon>
        <taxon>Pseudomonadati</taxon>
        <taxon>Bacteroidota</taxon>
        <taxon>Flavobacteriia</taxon>
        <taxon>Flavobacteriales</taxon>
        <taxon>Flavobacteriaceae</taxon>
        <taxon>Leeuwenhoekiella</taxon>
    </lineage>
</organism>
<keyword evidence="4" id="KW-0378">Hydrolase</keyword>
<dbReference type="Gene3D" id="2.60.120.260">
    <property type="entry name" value="Galactose-binding domain-like"/>
    <property type="match status" value="1"/>
</dbReference>